<proteinExistence type="predicted"/>
<comment type="caution">
    <text evidence="5">The sequence shown here is derived from an EMBL/GenBank/DDBJ whole genome shotgun (WGS) entry which is preliminary data.</text>
</comment>
<dbReference type="InterPro" id="IPR017871">
    <property type="entry name" value="ABC_transporter-like_CS"/>
</dbReference>
<reference evidence="5 6" key="1">
    <citation type="submission" date="2021-03" db="EMBL/GenBank/DDBJ databases">
        <title>Genomic Encyclopedia of Type Strains, Phase IV (KMG-IV): sequencing the most valuable type-strain genomes for metagenomic binning, comparative biology and taxonomic classification.</title>
        <authorList>
            <person name="Goeker M."/>
        </authorList>
    </citation>
    <scope>NUCLEOTIDE SEQUENCE [LARGE SCALE GENOMIC DNA]</scope>
    <source>
        <strain evidence="5 6">DSM 6139</strain>
    </source>
</reference>
<dbReference type="InterPro" id="IPR050319">
    <property type="entry name" value="ABC_transp_ATP-bind"/>
</dbReference>
<sequence>MSEVLYEIDNLTKYFKIRPKLFSGEKKVVHAVDNVSFSILKGETFGLVGESGCGKSTLSRTILRLEKADSGSVIYKGTDILTMGSKELRSHRKKMRMVFQQPYDSLNPRESVKDIISAPLRLHTQMGSQEREKEVLRLMELVGLSSRYINRYPHEFSGGQRQRIGIARAIAADPELIICDEPVSALDVSIQSQVLNLLKDIQKEFGLTYMFISHNLAVVKHMSDRIGVMYLGKLIEVAPKGSLYLRSLHPYTQLLMSAIPEVKMKNPAGYRPITGELPNPADPPKGCRLCGRCPYEFERCKENPPELKEVEPGHLVACFLHPGKEASSNG</sequence>
<keyword evidence="3 5" id="KW-0067">ATP-binding</keyword>
<evidence type="ECO:0000313" key="5">
    <source>
        <dbReference type="EMBL" id="MBP1920700.1"/>
    </source>
</evidence>
<dbReference type="Gene3D" id="3.40.50.300">
    <property type="entry name" value="P-loop containing nucleotide triphosphate hydrolases"/>
    <property type="match status" value="1"/>
</dbReference>
<dbReference type="Pfam" id="PF00005">
    <property type="entry name" value="ABC_tran"/>
    <property type="match status" value="1"/>
</dbReference>
<keyword evidence="2" id="KW-0547">Nucleotide-binding</keyword>
<accession>A0ABS4G814</accession>
<dbReference type="SUPFAM" id="SSF52540">
    <property type="entry name" value="P-loop containing nucleoside triphosphate hydrolases"/>
    <property type="match status" value="1"/>
</dbReference>
<dbReference type="InterPro" id="IPR027417">
    <property type="entry name" value="P-loop_NTPase"/>
</dbReference>
<protein>
    <submittedName>
        <fullName evidence="5">Oligopeptide/dipeptide ABC transporter ATP-binding protein</fullName>
    </submittedName>
</protein>
<evidence type="ECO:0000256" key="2">
    <source>
        <dbReference type="ARBA" id="ARBA00022741"/>
    </source>
</evidence>
<dbReference type="InterPro" id="IPR003439">
    <property type="entry name" value="ABC_transporter-like_ATP-bd"/>
</dbReference>
<dbReference type="RefSeq" id="WP_209460860.1">
    <property type="nucleotide sequence ID" value="NZ_JAGGKC010000037.1"/>
</dbReference>
<dbReference type="Proteomes" id="UP001519271">
    <property type="component" value="Unassembled WGS sequence"/>
</dbReference>
<dbReference type="PROSITE" id="PS50893">
    <property type="entry name" value="ABC_TRANSPORTER_2"/>
    <property type="match status" value="1"/>
</dbReference>
<evidence type="ECO:0000259" key="4">
    <source>
        <dbReference type="PROSITE" id="PS50893"/>
    </source>
</evidence>
<dbReference type="PANTHER" id="PTHR43776:SF8">
    <property type="entry name" value="ABC TRANSPORTER, ATP-BINDING PROTEIN"/>
    <property type="match status" value="1"/>
</dbReference>
<dbReference type="SMART" id="SM00382">
    <property type="entry name" value="AAA"/>
    <property type="match status" value="1"/>
</dbReference>
<organism evidence="5 6">
    <name type="scientific">Youngiibacter multivorans</name>
    <dbReference type="NCBI Taxonomy" id="937251"/>
    <lineage>
        <taxon>Bacteria</taxon>
        <taxon>Bacillati</taxon>
        <taxon>Bacillota</taxon>
        <taxon>Clostridia</taxon>
        <taxon>Eubacteriales</taxon>
        <taxon>Clostridiaceae</taxon>
        <taxon>Youngiibacter</taxon>
    </lineage>
</organism>
<evidence type="ECO:0000256" key="1">
    <source>
        <dbReference type="ARBA" id="ARBA00022448"/>
    </source>
</evidence>
<dbReference type="GO" id="GO:0005524">
    <property type="term" value="F:ATP binding"/>
    <property type="evidence" value="ECO:0007669"/>
    <property type="project" value="UniProtKB-KW"/>
</dbReference>
<dbReference type="PANTHER" id="PTHR43776">
    <property type="entry name" value="TRANSPORT ATP-BINDING PROTEIN"/>
    <property type="match status" value="1"/>
</dbReference>
<dbReference type="PROSITE" id="PS00211">
    <property type="entry name" value="ABC_TRANSPORTER_1"/>
    <property type="match status" value="1"/>
</dbReference>
<name>A0ABS4G814_9CLOT</name>
<dbReference type="NCBIfam" id="TIGR01727">
    <property type="entry name" value="oligo_HPY"/>
    <property type="match status" value="1"/>
</dbReference>
<evidence type="ECO:0000256" key="3">
    <source>
        <dbReference type="ARBA" id="ARBA00022840"/>
    </source>
</evidence>
<feature type="domain" description="ABC transporter" evidence="4">
    <location>
        <begin position="6"/>
        <end position="256"/>
    </location>
</feature>
<dbReference type="Pfam" id="PF08352">
    <property type="entry name" value="oligo_HPY"/>
    <property type="match status" value="1"/>
</dbReference>
<evidence type="ECO:0000313" key="6">
    <source>
        <dbReference type="Proteomes" id="UP001519271"/>
    </source>
</evidence>
<gene>
    <name evidence="5" type="ORF">J2Z34_003215</name>
</gene>
<dbReference type="EMBL" id="JAGGKC010000037">
    <property type="protein sequence ID" value="MBP1920700.1"/>
    <property type="molecule type" value="Genomic_DNA"/>
</dbReference>
<dbReference type="InterPro" id="IPR013563">
    <property type="entry name" value="Oligopep_ABC_C"/>
</dbReference>
<dbReference type="CDD" id="cd03257">
    <property type="entry name" value="ABC_NikE_OppD_transporters"/>
    <property type="match status" value="1"/>
</dbReference>
<keyword evidence="1" id="KW-0813">Transport</keyword>
<dbReference type="InterPro" id="IPR003593">
    <property type="entry name" value="AAA+_ATPase"/>
</dbReference>
<keyword evidence="6" id="KW-1185">Reference proteome</keyword>